<dbReference type="CDD" id="cd14978">
    <property type="entry name" value="7tmA_FMRFamide_R-like"/>
    <property type="match status" value="1"/>
</dbReference>
<feature type="compositionally biased region" description="Low complexity" evidence="8">
    <location>
        <begin position="367"/>
        <end position="378"/>
    </location>
</feature>
<dbReference type="Pfam" id="PF00001">
    <property type="entry name" value="7tm_1"/>
    <property type="match status" value="2"/>
</dbReference>
<reference evidence="11" key="1">
    <citation type="submission" date="2021-03" db="EMBL/GenBank/DDBJ databases">
        <authorList>
            <person name="Bekaert M."/>
        </authorList>
    </citation>
    <scope>NUCLEOTIDE SEQUENCE</scope>
</reference>
<dbReference type="Gene3D" id="1.20.1070.10">
    <property type="entry name" value="Rhodopsin 7-helix transmembrane proteins"/>
    <property type="match status" value="2"/>
</dbReference>
<dbReference type="GO" id="GO:0005886">
    <property type="term" value="C:plasma membrane"/>
    <property type="evidence" value="ECO:0007669"/>
    <property type="project" value="TreeGrafter"/>
</dbReference>
<comment type="subcellular location">
    <subcellularLocation>
        <location evidence="1">Membrane</location>
        <topology evidence="1">Multi-pass membrane protein</topology>
    </subcellularLocation>
</comment>
<keyword evidence="5 9" id="KW-0472">Membrane</keyword>
<feature type="transmembrane region" description="Helical" evidence="9">
    <location>
        <begin position="137"/>
        <end position="156"/>
    </location>
</feature>
<feature type="region of interest" description="Disordered" evidence="8">
    <location>
        <begin position="365"/>
        <end position="386"/>
    </location>
</feature>
<comment type="caution">
    <text evidence="11">The sequence shown here is derived from an EMBL/GenBank/DDBJ whole genome shotgun (WGS) entry which is preliminary data.</text>
</comment>
<feature type="domain" description="G-protein coupled receptors family 1 profile" evidence="10">
    <location>
        <begin position="75"/>
        <end position="340"/>
    </location>
</feature>
<evidence type="ECO:0000256" key="4">
    <source>
        <dbReference type="ARBA" id="ARBA00023040"/>
    </source>
</evidence>
<evidence type="ECO:0000256" key="8">
    <source>
        <dbReference type="SAM" id="MobiDB-lite"/>
    </source>
</evidence>
<evidence type="ECO:0000256" key="6">
    <source>
        <dbReference type="ARBA" id="ARBA00023170"/>
    </source>
</evidence>
<feature type="transmembrane region" description="Helical" evidence="9">
    <location>
        <begin position="662"/>
        <end position="686"/>
    </location>
</feature>
<evidence type="ECO:0000256" key="5">
    <source>
        <dbReference type="ARBA" id="ARBA00023136"/>
    </source>
</evidence>
<feature type="transmembrane region" description="Helical" evidence="9">
    <location>
        <begin position="279"/>
        <end position="300"/>
    </location>
</feature>
<gene>
    <name evidence="11" type="ORF">MEDL_46575</name>
</gene>
<evidence type="ECO:0000313" key="11">
    <source>
        <dbReference type="EMBL" id="CAG2233899.1"/>
    </source>
</evidence>
<dbReference type="GO" id="GO:0004930">
    <property type="term" value="F:G protein-coupled receptor activity"/>
    <property type="evidence" value="ECO:0007669"/>
    <property type="project" value="UniProtKB-KW"/>
</dbReference>
<evidence type="ECO:0000259" key="10">
    <source>
        <dbReference type="PROSITE" id="PS50262"/>
    </source>
</evidence>
<feature type="transmembrane region" description="Helical" evidence="9">
    <location>
        <begin position="96"/>
        <end position="117"/>
    </location>
</feature>
<feature type="domain" description="G-protein coupled receptors family 1 profile" evidence="10">
    <location>
        <begin position="537"/>
        <end position="779"/>
    </location>
</feature>
<proteinExistence type="predicted"/>
<dbReference type="PANTHER" id="PTHR24243:SF230">
    <property type="entry name" value="G-PROTEIN COUPLED RECEPTORS FAMILY 1 PROFILE DOMAIN-CONTAINING PROTEIN"/>
    <property type="match status" value="1"/>
</dbReference>
<evidence type="ECO:0000256" key="7">
    <source>
        <dbReference type="ARBA" id="ARBA00023224"/>
    </source>
</evidence>
<dbReference type="PANTHER" id="PTHR24243">
    <property type="entry name" value="G-PROTEIN COUPLED RECEPTOR"/>
    <property type="match status" value="1"/>
</dbReference>
<dbReference type="InterPro" id="IPR017452">
    <property type="entry name" value="GPCR_Rhodpsn_7TM"/>
</dbReference>
<feature type="transmembrane region" description="Helical" evidence="9">
    <location>
        <begin position="224"/>
        <end position="248"/>
    </location>
</feature>
<dbReference type="OrthoDB" id="6067700at2759"/>
<dbReference type="InterPro" id="IPR000276">
    <property type="entry name" value="GPCR_Rhodpsn"/>
</dbReference>
<keyword evidence="6" id="KW-0675">Receptor</keyword>
<dbReference type="AlphaFoldDB" id="A0A8S3TVU8"/>
<dbReference type="PRINTS" id="PR00237">
    <property type="entry name" value="GPCRRHODOPSN"/>
</dbReference>
<dbReference type="PROSITE" id="PS50262">
    <property type="entry name" value="G_PROTEIN_RECEP_F1_2"/>
    <property type="match status" value="2"/>
</dbReference>
<evidence type="ECO:0000256" key="3">
    <source>
        <dbReference type="ARBA" id="ARBA00022989"/>
    </source>
</evidence>
<dbReference type="SUPFAM" id="SSF81321">
    <property type="entry name" value="Family A G protein-coupled receptor-like"/>
    <property type="match status" value="2"/>
</dbReference>
<name>A0A8S3TVU8_MYTED</name>
<dbReference type="SMART" id="SM01381">
    <property type="entry name" value="7TM_GPCR_Srsx"/>
    <property type="match status" value="1"/>
</dbReference>
<keyword evidence="7" id="KW-0807">Transducer</keyword>
<evidence type="ECO:0000256" key="1">
    <source>
        <dbReference type="ARBA" id="ARBA00004141"/>
    </source>
</evidence>
<keyword evidence="3 9" id="KW-1133">Transmembrane helix</keyword>
<keyword evidence="2 9" id="KW-0812">Transmembrane</keyword>
<feature type="transmembrane region" description="Helical" evidence="9">
    <location>
        <begin position="176"/>
        <end position="197"/>
    </location>
</feature>
<accession>A0A8S3TVU8</accession>
<organism evidence="11 12">
    <name type="scientific">Mytilus edulis</name>
    <name type="common">Blue mussel</name>
    <dbReference type="NCBI Taxonomy" id="6550"/>
    <lineage>
        <taxon>Eukaryota</taxon>
        <taxon>Metazoa</taxon>
        <taxon>Spiralia</taxon>
        <taxon>Lophotrochozoa</taxon>
        <taxon>Mollusca</taxon>
        <taxon>Bivalvia</taxon>
        <taxon>Autobranchia</taxon>
        <taxon>Pteriomorphia</taxon>
        <taxon>Mytilida</taxon>
        <taxon>Mytiloidea</taxon>
        <taxon>Mytilidae</taxon>
        <taxon>Mytilinae</taxon>
        <taxon>Mytilus</taxon>
    </lineage>
</organism>
<dbReference type="Proteomes" id="UP000683360">
    <property type="component" value="Unassembled WGS sequence"/>
</dbReference>
<protein>
    <recommendedName>
        <fullName evidence="10">G-protein coupled receptors family 1 profile domain-containing protein</fullName>
    </recommendedName>
</protein>
<feature type="transmembrane region" description="Helical" evidence="9">
    <location>
        <begin position="573"/>
        <end position="593"/>
    </location>
</feature>
<dbReference type="EMBL" id="CAJPWZ010002221">
    <property type="protein sequence ID" value="CAG2233899.1"/>
    <property type="molecule type" value="Genomic_DNA"/>
</dbReference>
<sequence length="910" mass="105463">MVVGVQTGGSSTIDTTDSYTECSFTSSNYVNVTNLNNYENITDMPFDTKAVQLEEITQWTWRIISPIIFIVGVFGNIGIIIVLCRMKQWKNITYNFLFILSVSDTTVLITGLVRRWILATFDFDIRTISDVGCKLDVFMIYFSMHVSSWILVSITVERFVKTRFPLQYRTAKFSSLLKIVLIVPMLMSFAIDGHLFINNGLMKVQNEYICNNTSPASFNFEENYYVVIDLVWLSLLPFILMFIMNIFIGQTLRSSGRLRGLFMRSKEYRKRNIRSSKRLTRMLFFISIYFLITTFPISIFNAVDSFTTSATTLISAQRGLTKAILYLFQFSNYGINFYIYVNINETFKRNLPKICNRNIFSRRRRTSTQQNSISTRTTLTDVPNPVQNGNVYTPKDSIGCQELDKHVRKQRHSPQIFDLSLLLVPSLKDNISALSEHKTLHNITDKDETTKQDTVIESTVFETSSLTTEGLLDNRSAVCYNSTSDFSTIATFPKSDDTISSIENITNWIWIVFILGIIGNFGIILVLYRMNRWKTLIAISDSFVLCIGLGRQWLTFALDLDIRLFSDFGCKFFVFLIYFSMHFSSWTLVCATFERYLKTRHPFRSYCVNVSKILKITYVFIIVITLGLDCPLLLTNELKINTENSRTCNNTSTETSNYEETYFVFIDFAWLCFIPFVLMTFMNFFVGRTIRRSFRRTVRYIPDPQNRERHLIGNKKLTRMIFWTSVYFLLTTLPISIHFCVDSFLKPGSTKETSDKIDLSEAILYLFQFTNYSANFYIYCKFKDAFREYLPCKRRSRKICRNYCSSLCSLYLPTRLKDGFSEELELELIPLKTVEADTHTILHDFGSIQRCTRLFSCGCRHTAMVTCGDQCDRRVTNWLKTNGGKCQFARSYYTASVCGAPTYGHHRKPC</sequence>
<keyword evidence="12" id="KW-1185">Reference proteome</keyword>
<evidence type="ECO:0000313" key="12">
    <source>
        <dbReference type="Proteomes" id="UP000683360"/>
    </source>
</evidence>
<feature type="transmembrane region" description="Helical" evidence="9">
    <location>
        <begin position="63"/>
        <end position="84"/>
    </location>
</feature>
<evidence type="ECO:0000256" key="2">
    <source>
        <dbReference type="ARBA" id="ARBA00022692"/>
    </source>
</evidence>
<evidence type="ECO:0000256" key="9">
    <source>
        <dbReference type="SAM" id="Phobius"/>
    </source>
</evidence>
<feature type="transmembrane region" description="Helical" evidence="9">
    <location>
        <begin position="613"/>
        <end position="634"/>
    </location>
</feature>
<keyword evidence="4" id="KW-0297">G-protein coupled receptor</keyword>
<feature type="transmembrane region" description="Helical" evidence="9">
    <location>
        <begin position="508"/>
        <end position="528"/>
    </location>
</feature>
<feature type="transmembrane region" description="Helical" evidence="9">
    <location>
        <begin position="717"/>
        <end position="737"/>
    </location>
</feature>